<sequence>MTALRIGIIAGEASGDILGADLIRAIKSRYPDAEFEGVGGPLMIEQGCRSLCNMDRLSVMGVVEPLKRLPELLRLRRMLKRYLLRWQPAIVIGIDSPDFTLNIERFLRKRNVKTLHYVSPSVWAWRQGRVKGIAKAVDHMLTLFPFEERFYQDHGVPVTCVGHPLADQISLDDHRSAARLELDIDGGHPVLAILPGSRAGEVAQLIKPFLETAQWLRRAQPNIEFLIPAANAERKIQILQAIGSFSQDLPVRVLSGKSRTVMAAADVVLMASGTTSLEALLLQRPMVVAYRFGKWSFKLLSRLVKTPFFSLPNLLAQRALVPEVLQDEVRAEVMGPLLLEQLNDANHRDSLITEFQGIHRQLALGASDRAADVVLACAGVCNVHDG</sequence>
<keyword evidence="9 11" id="KW-0443">Lipid metabolism</keyword>
<evidence type="ECO:0000256" key="6">
    <source>
        <dbReference type="ARBA" id="ARBA00022556"/>
    </source>
</evidence>
<keyword evidence="8 11" id="KW-0808">Transferase</keyword>
<keyword evidence="13" id="KW-1185">Reference proteome</keyword>
<keyword evidence="5 11" id="KW-0444">Lipid biosynthesis</keyword>
<comment type="function">
    <text evidence="1 11">Condensation of UDP-2,3-diacylglucosamine and 2,3-diacylglucosamine-1-phosphate to form lipid A disaccharide, a precursor of lipid A, a phosphorylated glycolipid that anchors the lipopolysaccharide to the outer membrane of the cell.</text>
</comment>
<dbReference type="PANTHER" id="PTHR30372:SF4">
    <property type="entry name" value="LIPID-A-DISACCHARIDE SYNTHASE, MITOCHONDRIAL-RELATED"/>
    <property type="match status" value="1"/>
</dbReference>
<evidence type="ECO:0000256" key="7">
    <source>
        <dbReference type="ARBA" id="ARBA00022676"/>
    </source>
</evidence>
<dbReference type="Pfam" id="PF02684">
    <property type="entry name" value="LpxB"/>
    <property type="match status" value="1"/>
</dbReference>
<dbReference type="Proteomes" id="UP001500392">
    <property type="component" value="Unassembled WGS sequence"/>
</dbReference>
<evidence type="ECO:0000256" key="11">
    <source>
        <dbReference type="HAMAP-Rule" id="MF_00392"/>
    </source>
</evidence>
<dbReference type="InterPro" id="IPR003835">
    <property type="entry name" value="Glyco_trans_19"/>
</dbReference>
<accession>A0ABP7WT75</accession>
<comment type="similarity">
    <text evidence="2 11">Belongs to the LpxB family.</text>
</comment>
<dbReference type="HAMAP" id="MF_00392">
    <property type="entry name" value="LpxB"/>
    <property type="match status" value="1"/>
</dbReference>
<keyword evidence="6 11" id="KW-0441">Lipid A biosynthesis</keyword>
<evidence type="ECO:0000256" key="2">
    <source>
        <dbReference type="ARBA" id="ARBA00007868"/>
    </source>
</evidence>
<evidence type="ECO:0000313" key="13">
    <source>
        <dbReference type="Proteomes" id="UP001500392"/>
    </source>
</evidence>
<dbReference type="SUPFAM" id="SSF53756">
    <property type="entry name" value="UDP-Glycosyltransferase/glycogen phosphorylase"/>
    <property type="match status" value="1"/>
</dbReference>
<dbReference type="NCBIfam" id="TIGR00215">
    <property type="entry name" value="lpxB"/>
    <property type="match status" value="1"/>
</dbReference>
<comment type="catalytic activity">
    <reaction evidence="10 11">
        <text>a lipid X + a UDP-2-N,3-O-bis[(3R)-3-hydroxyacyl]-alpha-D-glucosamine = a lipid A disaccharide + UDP + H(+)</text>
        <dbReference type="Rhea" id="RHEA:67828"/>
        <dbReference type="ChEBI" id="CHEBI:15378"/>
        <dbReference type="ChEBI" id="CHEBI:58223"/>
        <dbReference type="ChEBI" id="CHEBI:137748"/>
        <dbReference type="ChEBI" id="CHEBI:176338"/>
        <dbReference type="ChEBI" id="CHEBI:176343"/>
        <dbReference type="EC" id="2.4.1.182"/>
    </reaction>
</comment>
<protein>
    <recommendedName>
        <fullName evidence="4 11">Lipid-A-disaccharide synthase</fullName>
        <ecNumber evidence="3 11">2.4.1.182</ecNumber>
    </recommendedName>
</protein>
<dbReference type="RefSeq" id="WP_344935543.1">
    <property type="nucleotide sequence ID" value="NZ_BAABDM010000003.1"/>
</dbReference>
<evidence type="ECO:0000313" key="12">
    <source>
        <dbReference type="EMBL" id="GAA4096324.1"/>
    </source>
</evidence>
<comment type="pathway">
    <text evidence="11">Bacterial outer membrane biogenesis; LPS lipid A biosynthesis.</text>
</comment>
<keyword evidence="7 11" id="KW-0328">Glycosyltransferase</keyword>
<evidence type="ECO:0000256" key="1">
    <source>
        <dbReference type="ARBA" id="ARBA00002056"/>
    </source>
</evidence>
<evidence type="ECO:0000256" key="5">
    <source>
        <dbReference type="ARBA" id="ARBA00022516"/>
    </source>
</evidence>
<evidence type="ECO:0000256" key="9">
    <source>
        <dbReference type="ARBA" id="ARBA00023098"/>
    </source>
</evidence>
<reference evidence="13" key="1">
    <citation type="journal article" date="2019" name="Int. J. Syst. Evol. Microbiol.">
        <title>The Global Catalogue of Microorganisms (GCM) 10K type strain sequencing project: providing services to taxonomists for standard genome sequencing and annotation.</title>
        <authorList>
            <consortium name="The Broad Institute Genomics Platform"/>
            <consortium name="The Broad Institute Genome Sequencing Center for Infectious Disease"/>
            <person name="Wu L."/>
            <person name="Ma J."/>
        </authorList>
    </citation>
    <scope>NUCLEOTIDE SEQUENCE [LARGE SCALE GENOMIC DNA]</scope>
    <source>
        <strain evidence="13">JCM 17304</strain>
    </source>
</reference>
<evidence type="ECO:0000256" key="10">
    <source>
        <dbReference type="ARBA" id="ARBA00048975"/>
    </source>
</evidence>
<evidence type="ECO:0000256" key="3">
    <source>
        <dbReference type="ARBA" id="ARBA00012687"/>
    </source>
</evidence>
<evidence type="ECO:0000256" key="4">
    <source>
        <dbReference type="ARBA" id="ARBA00020902"/>
    </source>
</evidence>
<dbReference type="EMBL" id="BAABDM010000003">
    <property type="protein sequence ID" value="GAA4096324.1"/>
    <property type="molecule type" value="Genomic_DNA"/>
</dbReference>
<gene>
    <name evidence="11 12" type="primary">lpxB</name>
    <name evidence="12" type="ORF">GCM10022414_20910</name>
</gene>
<organism evidence="12 13">
    <name type="scientific">Zhongshania borealis</name>
    <dbReference type="NCBI Taxonomy" id="889488"/>
    <lineage>
        <taxon>Bacteria</taxon>
        <taxon>Pseudomonadati</taxon>
        <taxon>Pseudomonadota</taxon>
        <taxon>Gammaproteobacteria</taxon>
        <taxon>Cellvibrionales</taxon>
        <taxon>Spongiibacteraceae</taxon>
        <taxon>Zhongshania</taxon>
    </lineage>
</organism>
<evidence type="ECO:0000256" key="8">
    <source>
        <dbReference type="ARBA" id="ARBA00022679"/>
    </source>
</evidence>
<comment type="caution">
    <text evidence="12">The sequence shown here is derived from an EMBL/GenBank/DDBJ whole genome shotgun (WGS) entry which is preliminary data.</text>
</comment>
<dbReference type="EC" id="2.4.1.182" evidence="3 11"/>
<proteinExistence type="inferred from homology"/>
<dbReference type="PANTHER" id="PTHR30372">
    <property type="entry name" value="LIPID-A-DISACCHARIDE SYNTHASE"/>
    <property type="match status" value="1"/>
</dbReference>
<name>A0ABP7WT75_9GAMM</name>